<organism evidence="1">
    <name type="scientific">Anguilla anguilla</name>
    <name type="common">European freshwater eel</name>
    <name type="synonym">Muraena anguilla</name>
    <dbReference type="NCBI Taxonomy" id="7936"/>
    <lineage>
        <taxon>Eukaryota</taxon>
        <taxon>Metazoa</taxon>
        <taxon>Chordata</taxon>
        <taxon>Craniata</taxon>
        <taxon>Vertebrata</taxon>
        <taxon>Euteleostomi</taxon>
        <taxon>Actinopterygii</taxon>
        <taxon>Neopterygii</taxon>
        <taxon>Teleostei</taxon>
        <taxon>Anguilliformes</taxon>
        <taxon>Anguillidae</taxon>
        <taxon>Anguilla</taxon>
    </lineage>
</organism>
<dbReference type="EMBL" id="GBXM01010557">
    <property type="protein sequence ID" value="JAH98020.1"/>
    <property type="molecule type" value="Transcribed_RNA"/>
</dbReference>
<reference evidence="1" key="2">
    <citation type="journal article" date="2015" name="Fish Shellfish Immunol.">
        <title>Early steps in the European eel (Anguilla anguilla)-Vibrio vulnificus interaction in the gills: Role of the RtxA13 toxin.</title>
        <authorList>
            <person name="Callol A."/>
            <person name="Pajuelo D."/>
            <person name="Ebbesson L."/>
            <person name="Teles M."/>
            <person name="MacKenzie S."/>
            <person name="Amaro C."/>
        </authorList>
    </citation>
    <scope>NUCLEOTIDE SEQUENCE</scope>
</reference>
<accession>A0A0E9X833</accession>
<proteinExistence type="predicted"/>
<dbReference type="AlphaFoldDB" id="A0A0E9X833"/>
<protein>
    <submittedName>
        <fullName evidence="1">Uncharacterized protein</fullName>
    </submittedName>
</protein>
<reference evidence="1" key="1">
    <citation type="submission" date="2014-11" db="EMBL/GenBank/DDBJ databases">
        <authorList>
            <person name="Amaro Gonzalez C."/>
        </authorList>
    </citation>
    <scope>NUCLEOTIDE SEQUENCE</scope>
</reference>
<evidence type="ECO:0000313" key="1">
    <source>
        <dbReference type="EMBL" id="JAH98020.1"/>
    </source>
</evidence>
<sequence>MCLSTALPLCTDGYCPAPNKHFVFLFFFRSYISDVLGLWSQIHTLISARKKRIIFEDRISEEEIFYNLRKWFKIKREKSGNEKNLQKEKSPPDYKESFQNASFVLYSDPCRSL</sequence>
<name>A0A0E9X833_ANGAN</name>